<dbReference type="Pfam" id="PF00583">
    <property type="entry name" value="Acetyltransf_1"/>
    <property type="match status" value="1"/>
</dbReference>
<evidence type="ECO:0000256" key="2">
    <source>
        <dbReference type="ARBA" id="ARBA00023315"/>
    </source>
</evidence>
<keyword evidence="5" id="KW-0687">Ribonucleoprotein</keyword>
<dbReference type="InterPro" id="IPR050832">
    <property type="entry name" value="Bact_Acetyltransf"/>
</dbReference>
<dbReference type="OrthoDB" id="529907at2"/>
<protein>
    <submittedName>
        <fullName evidence="5">Ribosomal protein S18 acetylase RimI-like enzyme</fullName>
    </submittedName>
</protein>
<dbReference type="InterPro" id="IPR016181">
    <property type="entry name" value="Acyl_CoA_acyltransferase"/>
</dbReference>
<keyword evidence="1" id="KW-0808">Transferase</keyword>
<dbReference type="GO" id="GO:0005840">
    <property type="term" value="C:ribosome"/>
    <property type="evidence" value="ECO:0007669"/>
    <property type="project" value="UniProtKB-KW"/>
</dbReference>
<dbReference type="Gene3D" id="3.40.630.30">
    <property type="match status" value="1"/>
</dbReference>
<dbReference type="AlphaFoldDB" id="A0A2P8E195"/>
<dbReference type="CDD" id="cd04301">
    <property type="entry name" value="NAT_SF"/>
    <property type="match status" value="1"/>
</dbReference>
<dbReference type="PANTHER" id="PTHR43877:SF2">
    <property type="entry name" value="AMINOALKYLPHOSPHONATE N-ACETYLTRANSFERASE-RELATED"/>
    <property type="match status" value="1"/>
</dbReference>
<dbReference type="GO" id="GO:0016747">
    <property type="term" value="F:acyltransferase activity, transferring groups other than amino-acyl groups"/>
    <property type="evidence" value="ECO:0007669"/>
    <property type="project" value="InterPro"/>
</dbReference>
<gene>
    <name evidence="5" type="ORF">CLV30_108148</name>
</gene>
<evidence type="ECO:0000256" key="1">
    <source>
        <dbReference type="ARBA" id="ARBA00022679"/>
    </source>
</evidence>
<dbReference type="SUPFAM" id="SSF55729">
    <property type="entry name" value="Acyl-CoA N-acyltransferases (Nat)"/>
    <property type="match status" value="1"/>
</dbReference>
<dbReference type="Proteomes" id="UP000243528">
    <property type="component" value="Unassembled WGS sequence"/>
</dbReference>
<dbReference type="EMBL" id="PYGE01000008">
    <property type="protein sequence ID" value="PSL03236.1"/>
    <property type="molecule type" value="Genomic_DNA"/>
</dbReference>
<name>A0A2P8E195_9ACTN</name>
<keyword evidence="5" id="KW-0689">Ribosomal protein</keyword>
<dbReference type="PANTHER" id="PTHR43877">
    <property type="entry name" value="AMINOALKYLPHOSPHONATE N-ACETYLTRANSFERASE-RELATED-RELATED"/>
    <property type="match status" value="1"/>
</dbReference>
<keyword evidence="2" id="KW-0012">Acyltransferase</keyword>
<sequence length="200" mass="21223">MSTTRRGALTDLEAVTALETSHDTIRWLGETGLEWHRRSFADPDQEHLLVEQDGKPVGFAVLSGLLRRDRVVEIRRVVVGDDMRGHGYGRVLINAAVERAYNQYGASKVWLDVKTTNVRARSLYESESFVATRTVPGGAIEPDGAGGDLVVMVHQAEEPGAPDAGTRDETAGADAPAGDASAGDASAGDASAGDASVRRP</sequence>
<feature type="compositionally biased region" description="Low complexity" evidence="3">
    <location>
        <begin position="172"/>
        <end position="200"/>
    </location>
</feature>
<proteinExistence type="predicted"/>
<evidence type="ECO:0000256" key="3">
    <source>
        <dbReference type="SAM" id="MobiDB-lite"/>
    </source>
</evidence>
<evidence type="ECO:0000313" key="6">
    <source>
        <dbReference type="Proteomes" id="UP000243528"/>
    </source>
</evidence>
<evidence type="ECO:0000313" key="5">
    <source>
        <dbReference type="EMBL" id="PSL03236.1"/>
    </source>
</evidence>
<dbReference type="PROSITE" id="PS51186">
    <property type="entry name" value="GNAT"/>
    <property type="match status" value="1"/>
</dbReference>
<feature type="region of interest" description="Disordered" evidence="3">
    <location>
        <begin position="155"/>
        <end position="200"/>
    </location>
</feature>
<reference evidence="5 6" key="1">
    <citation type="submission" date="2018-03" db="EMBL/GenBank/DDBJ databases">
        <title>Genomic Encyclopedia of Archaeal and Bacterial Type Strains, Phase II (KMG-II): from individual species to whole genera.</title>
        <authorList>
            <person name="Goeker M."/>
        </authorList>
    </citation>
    <scope>NUCLEOTIDE SEQUENCE [LARGE SCALE GENOMIC DNA]</scope>
    <source>
        <strain evidence="5 6">DSM 45211</strain>
    </source>
</reference>
<organism evidence="5 6">
    <name type="scientific">Haloactinopolyspora alba</name>
    <dbReference type="NCBI Taxonomy" id="648780"/>
    <lineage>
        <taxon>Bacteria</taxon>
        <taxon>Bacillati</taxon>
        <taxon>Actinomycetota</taxon>
        <taxon>Actinomycetes</taxon>
        <taxon>Jiangellales</taxon>
        <taxon>Jiangellaceae</taxon>
        <taxon>Haloactinopolyspora</taxon>
    </lineage>
</organism>
<dbReference type="InterPro" id="IPR000182">
    <property type="entry name" value="GNAT_dom"/>
</dbReference>
<feature type="domain" description="N-acetyltransferase" evidence="4">
    <location>
        <begin position="2"/>
        <end position="157"/>
    </location>
</feature>
<accession>A0A2P8E195</accession>
<evidence type="ECO:0000259" key="4">
    <source>
        <dbReference type="PROSITE" id="PS51186"/>
    </source>
</evidence>
<dbReference type="RefSeq" id="WP_106537639.1">
    <property type="nucleotide sequence ID" value="NZ_ML142902.1"/>
</dbReference>
<comment type="caution">
    <text evidence="5">The sequence shown here is derived from an EMBL/GenBank/DDBJ whole genome shotgun (WGS) entry which is preliminary data.</text>
</comment>
<keyword evidence="6" id="KW-1185">Reference proteome</keyword>